<feature type="non-terminal residue" evidence="2">
    <location>
        <position position="59"/>
    </location>
</feature>
<accession>A0ABN9Y428</accession>
<evidence type="ECO:0000256" key="1">
    <source>
        <dbReference type="SAM" id="MobiDB-lite"/>
    </source>
</evidence>
<gene>
    <name evidence="2" type="ORF">PCOR1329_LOCUS81458</name>
</gene>
<organism evidence="2 3">
    <name type="scientific">Prorocentrum cordatum</name>
    <dbReference type="NCBI Taxonomy" id="2364126"/>
    <lineage>
        <taxon>Eukaryota</taxon>
        <taxon>Sar</taxon>
        <taxon>Alveolata</taxon>
        <taxon>Dinophyceae</taxon>
        <taxon>Prorocentrales</taxon>
        <taxon>Prorocentraceae</taxon>
        <taxon>Prorocentrum</taxon>
    </lineage>
</organism>
<sequence>APPGTRGGPRPGRTRRPAETPPRQSRGPRRARGSARRRHARDWGDPFRKCSARPAATWR</sequence>
<feature type="compositionally biased region" description="Gly residues" evidence="1">
    <location>
        <begin position="1"/>
        <end position="10"/>
    </location>
</feature>
<protein>
    <submittedName>
        <fullName evidence="2">Uncharacterized protein</fullName>
    </submittedName>
</protein>
<feature type="non-terminal residue" evidence="2">
    <location>
        <position position="1"/>
    </location>
</feature>
<feature type="compositionally biased region" description="Basic residues" evidence="1">
    <location>
        <begin position="26"/>
        <end position="40"/>
    </location>
</feature>
<comment type="caution">
    <text evidence="2">The sequence shown here is derived from an EMBL/GenBank/DDBJ whole genome shotgun (WGS) entry which is preliminary data.</text>
</comment>
<dbReference type="Proteomes" id="UP001189429">
    <property type="component" value="Unassembled WGS sequence"/>
</dbReference>
<evidence type="ECO:0000313" key="2">
    <source>
        <dbReference type="EMBL" id="CAK0905933.1"/>
    </source>
</evidence>
<dbReference type="EMBL" id="CAUYUJ010021620">
    <property type="protein sequence ID" value="CAK0905933.1"/>
    <property type="molecule type" value="Genomic_DNA"/>
</dbReference>
<name>A0ABN9Y428_9DINO</name>
<keyword evidence="3" id="KW-1185">Reference proteome</keyword>
<evidence type="ECO:0000313" key="3">
    <source>
        <dbReference type="Proteomes" id="UP001189429"/>
    </source>
</evidence>
<reference evidence="2" key="1">
    <citation type="submission" date="2023-10" db="EMBL/GenBank/DDBJ databases">
        <authorList>
            <person name="Chen Y."/>
            <person name="Shah S."/>
            <person name="Dougan E. K."/>
            <person name="Thang M."/>
            <person name="Chan C."/>
        </authorList>
    </citation>
    <scope>NUCLEOTIDE SEQUENCE [LARGE SCALE GENOMIC DNA]</scope>
</reference>
<feature type="region of interest" description="Disordered" evidence="1">
    <location>
        <begin position="1"/>
        <end position="59"/>
    </location>
</feature>
<proteinExistence type="predicted"/>